<evidence type="ECO:0000256" key="13">
    <source>
        <dbReference type="PIRSR" id="PIRSR602403-1"/>
    </source>
</evidence>
<dbReference type="Proteomes" id="UP000807306">
    <property type="component" value="Unassembled WGS sequence"/>
</dbReference>
<evidence type="ECO:0000256" key="8">
    <source>
        <dbReference type="ARBA" id="ARBA00022989"/>
    </source>
</evidence>
<dbReference type="GO" id="GO:0005506">
    <property type="term" value="F:iron ion binding"/>
    <property type="evidence" value="ECO:0007669"/>
    <property type="project" value="InterPro"/>
</dbReference>
<comment type="cofactor">
    <cofactor evidence="1 13">
        <name>heme</name>
        <dbReference type="ChEBI" id="CHEBI:30413"/>
    </cofactor>
</comment>
<evidence type="ECO:0000256" key="6">
    <source>
        <dbReference type="ARBA" id="ARBA00022692"/>
    </source>
</evidence>
<protein>
    <submittedName>
        <fullName evidence="14">Cytochrome P450</fullName>
    </submittedName>
</protein>
<dbReference type="EMBL" id="MU157854">
    <property type="protein sequence ID" value="KAF9528231.1"/>
    <property type="molecule type" value="Genomic_DNA"/>
</dbReference>
<evidence type="ECO:0000256" key="3">
    <source>
        <dbReference type="ARBA" id="ARBA00004721"/>
    </source>
</evidence>
<proteinExistence type="inferred from homology"/>
<comment type="similarity">
    <text evidence="4">Belongs to the cytochrome P450 family.</text>
</comment>
<dbReference type="PRINTS" id="PR00465">
    <property type="entry name" value="EP450IV"/>
</dbReference>
<keyword evidence="7 13" id="KW-0479">Metal-binding</keyword>
<evidence type="ECO:0000256" key="10">
    <source>
        <dbReference type="ARBA" id="ARBA00023004"/>
    </source>
</evidence>
<evidence type="ECO:0000256" key="2">
    <source>
        <dbReference type="ARBA" id="ARBA00004370"/>
    </source>
</evidence>
<evidence type="ECO:0000256" key="12">
    <source>
        <dbReference type="ARBA" id="ARBA00023136"/>
    </source>
</evidence>
<comment type="caution">
    <text evidence="14">The sequence shown here is derived from an EMBL/GenBank/DDBJ whole genome shotgun (WGS) entry which is preliminary data.</text>
</comment>
<dbReference type="OrthoDB" id="1470350at2759"/>
<dbReference type="PRINTS" id="PR00385">
    <property type="entry name" value="P450"/>
</dbReference>
<evidence type="ECO:0000313" key="15">
    <source>
        <dbReference type="Proteomes" id="UP000807306"/>
    </source>
</evidence>
<dbReference type="GO" id="GO:0004497">
    <property type="term" value="F:monooxygenase activity"/>
    <property type="evidence" value="ECO:0007669"/>
    <property type="project" value="UniProtKB-KW"/>
</dbReference>
<dbReference type="InterPro" id="IPR050121">
    <property type="entry name" value="Cytochrome_P450_monoxygenase"/>
</dbReference>
<dbReference type="PANTHER" id="PTHR24305:SF166">
    <property type="entry name" value="CYTOCHROME P450 12A4, MITOCHONDRIAL-RELATED"/>
    <property type="match status" value="1"/>
</dbReference>
<dbReference type="PANTHER" id="PTHR24305">
    <property type="entry name" value="CYTOCHROME P450"/>
    <property type="match status" value="1"/>
</dbReference>
<keyword evidence="10 13" id="KW-0408">Iron</keyword>
<dbReference type="Pfam" id="PF00067">
    <property type="entry name" value="p450"/>
    <property type="match status" value="1"/>
</dbReference>
<evidence type="ECO:0000313" key="14">
    <source>
        <dbReference type="EMBL" id="KAF9528231.1"/>
    </source>
</evidence>
<keyword evidence="11" id="KW-0503">Monooxygenase</keyword>
<evidence type="ECO:0000256" key="1">
    <source>
        <dbReference type="ARBA" id="ARBA00001971"/>
    </source>
</evidence>
<dbReference type="InterPro" id="IPR002403">
    <property type="entry name" value="Cyt_P450_E_grp-IV"/>
</dbReference>
<dbReference type="InterPro" id="IPR001128">
    <property type="entry name" value="Cyt_P450"/>
</dbReference>
<evidence type="ECO:0000256" key="9">
    <source>
        <dbReference type="ARBA" id="ARBA00023002"/>
    </source>
</evidence>
<accession>A0A9P6EFN2</accession>
<keyword evidence="6" id="KW-0812">Transmembrane</keyword>
<sequence length="561" mass="63246">MVGLITQILSLSLLSFVIWKVLRLWISNSHFPIANIPGPQSKSWFGVLPQLFDANAWSFHDDLAKRYGRIVKIEALFKEQQLYISDPVALQHILGKDQNIYEETRGWIESVMRVTCKQIFGLRVHCSGNLLIFGRGLLSTLGEEHKKQKKMLNPAFSTTSIRQMHPTFTEICEKVCAAITLRVQGGVKEVDMLSWMSRLALELVGQCGLGYSFDDLIEDGASHPFCISSKRLTPVIQPLMIYRNYLLPRISNIATPKFRRFVLDVVPWKNAHQLRDIVDVFTETAEQVYNSKRKALDEEETVSPHSEARKDILGILMKDNLSAANEEKLCEAEIKGQIITLCFSATDTTSTALARLLHLLSDNQDAQNKLRDEVRLVRPIKELPYDTLMSLPYLDALCKETLRLYPPVPVLLRTARHDTVLPIGTPIQGLDGNAISKIPIPSGTDIMIGVMAINRDPLLWGEDSHEWKPERWLKPLPDTLTNARIPGIYANQLTFLGGARACIGLQFAQLEMKVVLAMLVDRFKFSPSTQEIMWDMNSIVSPTVRGEADPKLPLLVNLVKA</sequence>
<comment type="pathway">
    <text evidence="3">Secondary metabolite biosynthesis; terpenoid biosynthesis.</text>
</comment>
<dbReference type="GO" id="GO:0020037">
    <property type="term" value="F:heme binding"/>
    <property type="evidence" value="ECO:0007669"/>
    <property type="project" value="InterPro"/>
</dbReference>
<evidence type="ECO:0000256" key="7">
    <source>
        <dbReference type="ARBA" id="ARBA00022723"/>
    </source>
</evidence>
<name>A0A9P6EFN2_9AGAR</name>
<keyword evidence="12" id="KW-0472">Membrane</keyword>
<dbReference type="AlphaFoldDB" id="A0A9P6EFN2"/>
<keyword evidence="5 13" id="KW-0349">Heme</keyword>
<reference evidence="14" key="1">
    <citation type="submission" date="2020-11" db="EMBL/GenBank/DDBJ databases">
        <authorList>
            <consortium name="DOE Joint Genome Institute"/>
            <person name="Ahrendt S."/>
            <person name="Riley R."/>
            <person name="Andreopoulos W."/>
            <person name="Labutti K."/>
            <person name="Pangilinan J."/>
            <person name="Ruiz-Duenas F.J."/>
            <person name="Barrasa J.M."/>
            <person name="Sanchez-Garcia M."/>
            <person name="Camarero S."/>
            <person name="Miyauchi S."/>
            <person name="Serrano A."/>
            <person name="Linde D."/>
            <person name="Babiker R."/>
            <person name="Drula E."/>
            <person name="Ayuso-Fernandez I."/>
            <person name="Pacheco R."/>
            <person name="Padilla G."/>
            <person name="Ferreira P."/>
            <person name="Barriuso J."/>
            <person name="Kellner H."/>
            <person name="Castanera R."/>
            <person name="Alfaro M."/>
            <person name="Ramirez L."/>
            <person name="Pisabarro A.G."/>
            <person name="Kuo A."/>
            <person name="Tritt A."/>
            <person name="Lipzen A."/>
            <person name="He G."/>
            <person name="Yan M."/>
            <person name="Ng V."/>
            <person name="Cullen D."/>
            <person name="Martin F."/>
            <person name="Rosso M.-N."/>
            <person name="Henrissat B."/>
            <person name="Hibbett D."/>
            <person name="Martinez A.T."/>
            <person name="Grigoriev I.V."/>
        </authorList>
    </citation>
    <scope>NUCLEOTIDE SEQUENCE</scope>
    <source>
        <strain evidence="14">CBS 506.95</strain>
    </source>
</reference>
<evidence type="ECO:0000256" key="11">
    <source>
        <dbReference type="ARBA" id="ARBA00023033"/>
    </source>
</evidence>
<evidence type="ECO:0000256" key="5">
    <source>
        <dbReference type="ARBA" id="ARBA00022617"/>
    </source>
</evidence>
<gene>
    <name evidence="14" type="ORF">CPB83DRAFT_814144</name>
</gene>
<dbReference type="GO" id="GO:0016705">
    <property type="term" value="F:oxidoreductase activity, acting on paired donors, with incorporation or reduction of molecular oxygen"/>
    <property type="evidence" value="ECO:0007669"/>
    <property type="project" value="InterPro"/>
</dbReference>
<evidence type="ECO:0000256" key="4">
    <source>
        <dbReference type="ARBA" id="ARBA00010617"/>
    </source>
</evidence>
<keyword evidence="8" id="KW-1133">Transmembrane helix</keyword>
<dbReference type="Gene3D" id="1.10.630.10">
    <property type="entry name" value="Cytochrome P450"/>
    <property type="match status" value="1"/>
</dbReference>
<dbReference type="CDD" id="cd11069">
    <property type="entry name" value="CYP_FUM15-like"/>
    <property type="match status" value="1"/>
</dbReference>
<dbReference type="GO" id="GO:0016020">
    <property type="term" value="C:membrane"/>
    <property type="evidence" value="ECO:0007669"/>
    <property type="project" value="UniProtKB-SubCell"/>
</dbReference>
<dbReference type="SUPFAM" id="SSF48264">
    <property type="entry name" value="Cytochrome P450"/>
    <property type="match status" value="1"/>
</dbReference>
<organism evidence="14 15">
    <name type="scientific">Crepidotus variabilis</name>
    <dbReference type="NCBI Taxonomy" id="179855"/>
    <lineage>
        <taxon>Eukaryota</taxon>
        <taxon>Fungi</taxon>
        <taxon>Dikarya</taxon>
        <taxon>Basidiomycota</taxon>
        <taxon>Agaricomycotina</taxon>
        <taxon>Agaricomycetes</taxon>
        <taxon>Agaricomycetidae</taxon>
        <taxon>Agaricales</taxon>
        <taxon>Agaricineae</taxon>
        <taxon>Crepidotaceae</taxon>
        <taxon>Crepidotus</taxon>
    </lineage>
</organism>
<keyword evidence="15" id="KW-1185">Reference proteome</keyword>
<feature type="binding site" description="axial binding residue" evidence="13">
    <location>
        <position position="502"/>
    </location>
    <ligand>
        <name>heme</name>
        <dbReference type="ChEBI" id="CHEBI:30413"/>
    </ligand>
    <ligandPart>
        <name>Fe</name>
        <dbReference type="ChEBI" id="CHEBI:18248"/>
    </ligandPart>
</feature>
<comment type="subcellular location">
    <subcellularLocation>
        <location evidence="2">Membrane</location>
    </subcellularLocation>
</comment>
<keyword evidence="9" id="KW-0560">Oxidoreductase</keyword>
<dbReference type="InterPro" id="IPR036396">
    <property type="entry name" value="Cyt_P450_sf"/>
</dbReference>